<dbReference type="EMBL" id="JBHMBW010000051">
    <property type="protein sequence ID" value="MFB9628936.1"/>
    <property type="molecule type" value="Genomic_DNA"/>
</dbReference>
<sequence>MAGGYRAFVWVTTPDGIRKRKYVKRKTYEETRKAWQELKAKVDKGPVAVNAPTLGEFLLYWLREVVGPELAPLTVSTYETLVRLYIKPYLGAKRLDKIQVRDVRLWINKLRVTCQCCAQGKDARRGAPRCCAAGRCCQQLASARTIKDARGVLRSAFNTAIAEDLVGKNPATGVRLTARRTRKIRPWSVEEARQFLESARRDNDPLYAAYVLILVLGLRKGELLGLTWDRINIDAAELDVSLQLQRVKRQLHHRQTKTEASEAVLPLPEICTAALRLRQKSQEDARRDAGEAWVETGFVFTSAHGAPFEPRNFNRRFDTRCKRANVRKITIHDTRHTCASLLAALDVHPRVAMQILRHSDIKVTMEIYTHIPSEQTRQALKRLGESLGQ</sequence>
<dbReference type="CDD" id="cd01189">
    <property type="entry name" value="INT_ICEBs1_C_like"/>
    <property type="match status" value="1"/>
</dbReference>
<proteinExistence type="predicted"/>
<dbReference type="PROSITE" id="PS51900">
    <property type="entry name" value="CB"/>
    <property type="match status" value="1"/>
</dbReference>
<protein>
    <submittedName>
        <fullName evidence="7">Tyrosine recombinase XerC</fullName>
    </submittedName>
</protein>
<keyword evidence="8" id="KW-1185">Reference proteome</keyword>
<dbReference type="SUPFAM" id="SSF56349">
    <property type="entry name" value="DNA breaking-rejoining enzymes"/>
    <property type="match status" value="1"/>
</dbReference>
<dbReference type="PANTHER" id="PTHR30349:SF91">
    <property type="entry name" value="INTA PROTEIN"/>
    <property type="match status" value="1"/>
</dbReference>
<dbReference type="PANTHER" id="PTHR30349">
    <property type="entry name" value="PHAGE INTEGRASE-RELATED"/>
    <property type="match status" value="1"/>
</dbReference>
<dbReference type="InterPro" id="IPR013762">
    <property type="entry name" value="Integrase-like_cat_sf"/>
</dbReference>
<organism evidence="7 8">
    <name type="scientific">Nonomuraea helvata</name>
    <dbReference type="NCBI Taxonomy" id="37484"/>
    <lineage>
        <taxon>Bacteria</taxon>
        <taxon>Bacillati</taxon>
        <taxon>Actinomycetota</taxon>
        <taxon>Actinomycetes</taxon>
        <taxon>Streptosporangiales</taxon>
        <taxon>Streptosporangiaceae</taxon>
        <taxon>Nonomuraea</taxon>
    </lineage>
</organism>
<dbReference type="Pfam" id="PF14659">
    <property type="entry name" value="Phage_int_SAM_3"/>
    <property type="match status" value="1"/>
</dbReference>
<evidence type="ECO:0000313" key="7">
    <source>
        <dbReference type="EMBL" id="MFB9628936.1"/>
    </source>
</evidence>
<dbReference type="InterPro" id="IPR004107">
    <property type="entry name" value="Integrase_SAM-like_N"/>
</dbReference>
<evidence type="ECO:0000256" key="3">
    <source>
        <dbReference type="ARBA" id="ARBA00023172"/>
    </source>
</evidence>
<dbReference type="Proteomes" id="UP001589532">
    <property type="component" value="Unassembled WGS sequence"/>
</dbReference>
<dbReference type="Gene3D" id="1.10.443.10">
    <property type="entry name" value="Intergrase catalytic core"/>
    <property type="match status" value="1"/>
</dbReference>
<feature type="domain" description="Core-binding (CB)" evidence="6">
    <location>
        <begin position="52"/>
        <end position="161"/>
    </location>
</feature>
<gene>
    <name evidence="7" type="primary">xerC</name>
    <name evidence="7" type="ORF">ACFFSA_38180</name>
</gene>
<dbReference type="Pfam" id="PF00589">
    <property type="entry name" value="Phage_integrase"/>
    <property type="match status" value="1"/>
</dbReference>
<evidence type="ECO:0000313" key="8">
    <source>
        <dbReference type="Proteomes" id="UP001589532"/>
    </source>
</evidence>
<dbReference type="InterPro" id="IPR002104">
    <property type="entry name" value="Integrase_catalytic"/>
</dbReference>
<dbReference type="InterPro" id="IPR044068">
    <property type="entry name" value="CB"/>
</dbReference>
<evidence type="ECO:0000256" key="2">
    <source>
        <dbReference type="ARBA" id="ARBA00023125"/>
    </source>
</evidence>
<dbReference type="RefSeq" id="WP_344998809.1">
    <property type="nucleotide sequence ID" value="NZ_BAAAXV010000009.1"/>
</dbReference>
<evidence type="ECO:0000256" key="4">
    <source>
        <dbReference type="PROSITE-ProRule" id="PRU01248"/>
    </source>
</evidence>
<dbReference type="InterPro" id="IPR050090">
    <property type="entry name" value="Tyrosine_recombinase_XerCD"/>
</dbReference>
<dbReference type="Gene3D" id="1.10.150.130">
    <property type="match status" value="1"/>
</dbReference>
<keyword evidence="3" id="KW-0233">DNA recombination</keyword>
<keyword evidence="2 4" id="KW-0238">DNA-binding</keyword>
<accession>A0ABV5SB82</accession>
<dbReference type="InterPro" id="IPR010998">
    <property type="entry name" value="Integrase_recombinase_N"/>
</dbReference>
<evidence type="ECO:0000259" key="6">
    <source>
        <dbReference type="PROSITE" id="PS51900"/>
    </source>
</evidence>
<name>A0ABV5SB82_9ACTN</name>
<evidence type="ECO:0000259" key="5">
    <source>
        <dbReference type="PROSITE" id="PS51898"/>
    </source>
</evidence>
<evidence type="ECO:0000256" key="1">
    <source>
        <dbReference type="ARBA" id="ARBA00022908"/>
    </source>
</evidence>
<dbReference type="PROSITE" id="PS51898">
    <property type="entry name" value="TYR_RECOMBINASE"/>
    <property type="match status" value="1"/>
</dbReference>
<feature type="domain" description="Tyr recombinase" evidence="5">
    <location>
        <begin position="182"/>
        <end position="381"/>
    </location>
</feature>
<comment type="caution">
    <text evidence="7">The sequence shown here is derived from an EMBL/GenBank/DDBJ whole genome shotgun (WGS) entry which is preliminary data.</text>
</comment>
<reference evidence="7 8" key="1">
    <citation type="submission" date="2024-09" db="EMBL/GenBank/DDBJ databases">
        <authorList>
            <person name="Sun Q."/>
            <person name="Mori K."/>
        </authorList>
    </citation>
    <scope>NUCLEOTIDE SEQUENCE [LARGE SCALE GENOMIC DNA]</scope>
    <source>
        <strain evidence="7 8">JCM 3143</strain>
    </source>
</reference>
<dbReference type="InterPro" id="IPR011010">
    <property type="entry name" value="DNA_brk_join_enz"/>
</dbReference>
<keyword evidence="1" id="KW-0229">DNA integration</keyword>